<organism evidence="2 3">
    <name type="scientific">Gramella jeungdoensis</name>
    <dbReference type="NCBI Taxonomy" id="708091"/>
    <lineage>
        <taxon>Bacteria</taxon>
        <taxon>Pseudomonadati</taxon>
        <taxon>Bacteroidota</taxon>
        <taxon>Flavobacteriia</taxon>
        <taxon>Flavobacteriales</taxon>
        <taxon>Flavobacteriaceae</taxon>
        <taxon>Christiangramia</taxon>
    </lineage>
</organism>
<protein>
    <submittedName>
        <fullName evidence="2">Uncharacterized protein</fullName>
    </submittedName>
</protein>
<evidence type="ECO:0000313" key="2">
    <source>
        <dbReference type="EMBL" id="MCM8569538.1"/>
    </source>
</evidence>
<name>A0ABT0Z1D9_9FLAO</name>
<feature type="transmembrane region" description="Helical" evidence="1">
    <location>
        <begin position="130"/>
        <end position="155"/>
    </location>
</feature>
<keyword evidence="1" id="KW-1133">Transmembrane helix</keyword>
<evidence type="ECO:0000256" key="1">
    <source>
        <dbReference type="SAM" id="Phobius"/>
    </source>
</evidence>
<proteinExistence type="predicted"/>
<feature type="transmembrane region" description="Helical" evidence="1">
    <location>
        <begin position="24"/>
        <end position="43"/>
    </location>
</feature>
<keyword evidence="1" id="KW-0472">Membrane</keyword>
<gene>
    <name evidence="2" type="ORF">NE848_09110</name>
</gene>
<comment type="caution">
    <text evidence="2">The sequence shown here is derived from an EMBL/GenBank/DDBJ whole genome shotgun (WGS) entry which is preliminary data.</text>
</comment>
<keyword evidence="3" id="KW-1185">Reference proteome</keyword>
<dbReference type="RefSeq" id="WP_252112700.1">
    <property type="nucleotide sequence ID" value="NZ_JAMSCK010000003.1"/>
</dbReference>
<dbReference type="EMBL" id="JAMSCK010000003">
    <property type="protein sequence ID" value="MCM8569538.1"/>
    <property type="molecule type" value="Genomic_DNA"/>
</dbReference>
<evidence type="ECO:0000313" key="3">
    <source>
        <dbReference type="Proteomes" id="UP001155077"/>
    </source>
</evidence>
<sequence length="197" mass="23634">MSSEDIDQYLLIRAQEVDKRKRRVALFFYIIPILYFLLQFSVIKEIKLWGFNITQIEIINLITPVVYSLFIFYYYFLNEDFKALKSEVVIPEKTKEDVSFFYSRSYLFFPPNLIFEVLRNMRYRNWFSEFGTIFIFSPLALVILIGPLLFLAYSIYISGWGLTISKYNLNFICSGLSLWIFIATYLYTHNRKNEPKR</sequence>
<feature type="transmembrane region" description="Helical" evidence="1">
    <location>
        <begin position="58"/>
        <end position="77"/>
    </location>
</feature>
<dbReference type="Proteomes" id="UP001155077">
    <property type="component" value="Unassembled WGS sequence"/>
</dbReference>
<keyword evidence="1" id="KW-0812">Transmembrane</keyword>
<reference evidence="2" key="1">
    <citation type="submission" date="2022-06" db="EMBL/GenBank/DDBJ databases">
        <title>Gramella sediminis sp. nov., isolated from deep-sea sediment of the Indian Ocean.</title>
        <authorList>
            <person name="Yang L."/>
        </authorList>
    </citation>
    <scope>NUCLEOTIDE SEQUENCE</scope>
    <source>
        <strain evidence="2">HMD3159</strain>
    </source>
</reference>
<accession>A0ABT0Z1D9</accession>
<feature type="transmembrane region" description="Helical" evidence="1">
    <location>
        <begin position="167"/>
        <end position="187"/>
    </location>
</feature>